<keyword evidence="3" id="KW-1185">Reference proteome</keyword>
<accession>A0A4Z2FZT8</accession>
<comment type="caution">
    <text evidence="2">The sequence shown here is derived from an EMBL/GenBank/DDBJ whole genome shotgun (WGS) entry which is preliminary data.</text>
</comment>
<protein>
    <submittedName>
        <fullName evidence="2">Uncharacterized protein</fullName>
    </submittedName>
</protein>
<organism evidence="2 3">
    <name type="scientific">Liparis tanakae</name>
    <name type="common">Tanaka's snailfish</name>
    <dbReference type="NCBI Taxonomy" id="230148"/>
    <lineage>
        <taxon>Eukaryota</taxon>
        <taxon>Metazoa</taxon>
        <taxon>Chordata</taxon>
        <taxon>Craniata</taxon>
        <taxon>Vertebrata</taxon>
        <taxon>Euteleostomi</taxon>
        <taxon>Actinopterygii</taxon>
        <taxon>Neopterygii</taxon>
        <taxon>Teleostei</taxon>
        <taxon>Neoteleostei</taxon>
        <taxon>Acanthomorphata</taxon>
        <taxon>Eupercaria</taxon>
        <taxon>Perciformes</taxon>
        <taxon>Cottioidei</taxon>
        <taxon>Cottales</taxon>
        <taxon>Liparidae</taxon>
        <taxon>Liparis</taxon>
    </lineage>
</organism>
<evidence type="ECO:0000313" key="3">
    <source>
        <dbReference type="Proteomes" id="UP000314294"/>
    </source>
</evidence>
<feature type="compositionally biased region" description="Pro residues" evidence="1">
    <location>
        <begin position="1"/>
        <end position="15"/>
    </location>
</feature>
<feature type="region of interest" description="Disordered" evidence="1">
    <location>
        <begin position="1"/>
        <end position="28"/>
    </location>
</feature>
<name>A0A4Z2FZT8_9TELE</name>
<gene>
    <name evidence="2" type="ORF">EYF80_042947</name>
</gene>
<reference evidence="2 3" key="1">
    <citation type="submission" date="2019-03" db="EMBL/GenBank/DDBJ databases">
        <title>First draft genome of Liparis tanakae, snailfish: a comprehensive survey of snailfish specific genes.</title>
        <authorList>
            <person name="Kim W."/>
            <person name="Song I."/>
            <person name="Jeong J.-H."/>
            <person name="Kim D."/>
            <person name="Kim S."/>
            <person name="Ryu S."/>
            <person name="Song J.Y."/>
            <person name="Lee S.K."/>
        </authorList>
    </citation>
    <scope>NUCLEOTIDE SEQUENCE [LARGE SCALE GENOMIC DNA]</scope>
    <source>
        <tissue evidence="2">Muscle</tissue>
    </source>
</reference>
<evidence type="ECO:0000256" key="1">
    <source>
        <dbReference type="SAM" id="MobiDB-lite"/>
    </source>
</evidence>
<proteinExistence type="predicted"/>
<dbReference type="Proteomes" id="UP000314294">
    <property type="component" value="Unassembled WGS sequence"/>
</dbReference>
<sequence length="112" mass="12762">MWAMWPPRPGPPPPNGETLSCMHLDSSSKPSPARLFLLDLLDILRLRVWMPSFFMVRVPVHMNTRWMRAWLELKGSSRRQILISVTDAVTLNDSPTLLPLRGATPPIETTMD</sequence>
<evidence type="ECO:0000313" key="2">
    <source>
        <dbReference type="EMBL" id="TNN46848.1"/>
    </source>
</evidence>
<dbReference type="AlphaFoldDB" id="A0A4Z2FZT8"/>
<dbReference type="EMBL" id="SRLO01000771">
    <property type="protein sequence ID" value="TNN46848.1"/>
    <property type="molecule type" value="Genomic_DNA"/>
</dbReference>